<accession>A0A0H5RKU7</accession>
<comment type="catalytic activity">
    <reaction evidence="2">
        <text>(2S)-2-[5-amino-1-(5-phospho-beta-D-ribosyl)imidazole-4-carboxamido]succinate = 5-amino-1-(5-phospho-beta-D-ribosyl)imidazole-4-carboxamide + fumarate</text>
        <dbReference type="Rhea" id="RHEA:23920"/>
        <dbReference type="ChEBI" id="CHEBI:29806"/>
        <dbReference type="ChEBI" id="CHEBI:58443"/>
        <dbReference type="ChEBI" id="CHEBI:58475"/>
        <dbReference type="EC" id="4.3.2.2"/>
    </reaction>
</comment>
<dbReference type="GO" id="GO:0005829">
    <property type="term" value="C:cytosol"/>
    <property type="evidence" value="ECO:0007669"/>
    <property type="project" value="TreeGrafter"/>
</dbReference>
<dbReference type="GO" id="GO:0006189">
    <property type="term" value="P:'de novo' IMP biosynthetic process"/>
    <property type="evidence" value="ECO:0007669"/>
    <property type="project" value="UniProtKB-UniPathway"/>
</dbReference>
<evidence type="ECO:0000256" key="2">
    <source>
        <dbReference type="RuleBase" id="RU361172"/>
    </source>
</evidence>
<dbReference type="SUPFAM" id="SSF48557">
    <property type="entry name" value="L-aspartase-like"/>
    <property type="match status" value="1"/>
</dbReference>
<feature type="domain" description="Adenylosuccinate lyase C-terminal" evidence="3">
    <location>
        <begin position="397"/>
        <end position="481"/>
    </location>
</feature>
<dbReference type="Gene3D" id="1.10.275.60">
    <property type="match status" value="1"/>
</dbReference>
<comment type="pathway">
    <text evidence="2">Purine metabolism; IMP biosynthesis via de novo pathway; 5-amino-1-(5-phospho-D-ribosyl)imidazole-4-carboxamide from 5-amino-1-(5-phospho-D-ribosyl)imidazole-4-carboxylate: step 2/2.</text>
</comment>
<dbReference type="Pfam" id="PF00206">
    <property type="entry name" value="Lyase_1"/>
    <property type="match status" value="1"/>
</dbReference>
<dbReference type="PANTHER" id="PTHR43172">
    <property type="entry name" value="ADENYLOSUCCINATE LYASE"/>
    <property type="match status" value="1"/>
</dbReference>
<dbReference type="PANTHER" id="PTHR43172:SF1">
    <property type="entry name" value="ADENYLOSUCCINATE LYASE"/>
    <property type="match status" value="1"/>
</dbReference>
<protein>
    <recommendedName>
        <fullName evidence="2">Adenylosuccinate lyase</fullName>
        <shortName evidence="2">ASL</shortName>
        <ecNumber evidence="2">4.3.2.2</ecNumber>
    </recommendedName>
    <alternativeName>
        <fullName evidence="2">Adenylosuccinase</fullName>
    </alternativeName>
</protein>
<keyword evidence="2" id="KW-0658">Purine biosynthesis</keyword>
<dbReference type="InterPro" id="IPR022761">
    <property type="entry name" value="Fumarate_lyase_N"/>
</dbReference>
<dbReference type="PROSITE" id="PS00163">
    <property type="entry name" value="FUMARATE_LYASES"/>
    <property type="match status" value="1"/>
</dbReference>
<comment type="similarity">
    <text evidence="2">Belongs to the lyase 1 family. Adenylosuccinate lyase subfamily.</text>
</comment>
<dbReference type="Gene3D" id="1.10.40.30">
    <property type="entry name" value="Fumarase/aspartase (C-terminal domain)"/>
    <property type="match status" value="1"/>
</dbReference>
<organism evidence="4">
    <name type="scientific">Spongospora subterranea</name>
    <dbReference type="NCBI Taxonomy" id="70186"/>
    <lineage>
        <taxon>Eukaryota</taxon>
        <taxon>Sar</taxon>
        <taxon>Rhizaria</taxon>
        <taxon>Endomyxa</taxon>
        <taxon>Phytomyxea</taxon>
        <taxon>Plasmodiophorida</taxon>
        <taxon>Plasmodiophoridae</taxon>
        <taxon>Spongospora</taxon>
    </lineage>
</organism>
<dbReference type="PRINTS" id="PR00149">
    <property type="entry name" value="FUMRATELYASE"/>
</dbReference>
<dbReference type="EC" id="4.3.2.2" evidence="2"/>
<evidence type="ECO:0000256" key="1">
    <source>
        <dbReference type="ARBA" id="ARBA00023239"/>
    </source>
</evidence>
<evidence type="ECO:0000313" key="4">
    <source>
        <dbReference type="EMBL" id="CRZ09339.1"/>
    </source>
</evidence>
<dbReference type="Pfam" id="PF10397">
    <property type="entry name" value="ADSL_C"/>
    <property type="match status" value="1"/>
</dbReference>
<proteinExistence type="inferred from homology"/>
<dbReference type="GO" id="GO:0004018">
    <property type="term" value="F:N6-(1,2-dicarboxyethyl)AMP AMP-lyase (fumarate-forming) activity"/>
    <property type="evidence" value="ECO:0007669"/>
    <property type="project" value="InterPro"/>
</dbReference>
<dbReference type="InterPro" id="IPR008948">
    <property type="entry name" value="L-Aspartase-like"/>
</dbReference>
<dbReference type="AlphaFoldDB" id="A0A0H5RKU7"/>
<dbReference type="Gene3D" id="1.20.200.10">
    <property type="entry name" value="Fumarase/aspartase (Central domain)"/>
    <property type="match status" value="1"/>
</dbReference>
<dbReference type="UniPathway" id="UPA00074">
    <property type="reaction ID" value="UER00132"/>
</dbReference>
<dbReference type="InterPro" id="IPR019468">
    <property type="entry name" value="AdenyloSucc_lyase_C"/>
</dbReference>
<dbReference type="SMART" id="SM00998">
    <property type="entry name" value="ADSL_C"/>
    <property type="match status" value="1"/>
</dbReference>
<dbReference type="NCBIfam" id="TIGR00928">
    <property type="entry name" value="purB"/>
    <property type="match status" value="1"/>
</dbReference>
<name>A0A0H5RKU7_9EUKA</name>
<dbReference type="EMBL" id="HACM01008897">
    <property type="protein sequence ID" value="CRZ09339.1"/>
    <property type="molecule type" value="Transcribed_RNA"/>
</dbReference>
<dbReference type="GO" id="GO:0044208">
    <property type="term" value="P:'de novo' AMP biosynthetic process"/>
    <property type="evidence" value="ECO:0007669"/>
    <property type="project" value="UniProtKB-UniPathway"/>
</dbReference>
<dbReference type="InterPro" id="IPR020557">
    <property type="entry name" value="Fumarate_lyase_CS"/>
</dbReference>
<sequence>MTFACDLHELQQPTRAGQFALALGDTAADSAYQNPLISRYASKEMSAIFSAQNKVGVWRRLWLALAETQKELGVVQITDLAIEEMRAHLDDINFAEAEEFEKQLRHDVMSHIKSWGLQCPNALKTLHLGATSSFLTDNGDLIQFREAMRLVHTKLVALIAAMSVEAKKHRSLPTLGYTHAQPAQLTTVGKRICLWIHDLIFDYYDLVHTINDTPFRGVKGATGTQASFLTLFNNDHDKVLALDEKLTKKAGFSRCVSVSGQTYTRKIDFRICSVLSGIAQSAHKMCTDLRLLASFKEIEEPFGREQIGSSAMPYKRNPVRCERVCSIARHVNSLVANTINTSSTQWLERTLDDSANRRICMPEAFLGVDALLDICRNVFMNLQVWPKIIEKRVAAELPFIATEKIILACVKTGQNRQTILEAIRQHAVAATWAIKHDGANNDLLHRIKTDPLFASVASSLNQILEPIDFVGRAPEQVDEFLHSDVIPIISSTTVDIDNMKPTELRV</sequence>
<dbReference type="GO" id="GO:0070626">
    <property type="term" value="F:(S)-2-(5-amino-1-(5-phospho-D-ribosyl)imidazole-4-carboxamido) succinate lyase (fumarate-forming) activity"/>
    <property type="evidence" value="ECO:0007669"/>
    <property type="project" value="TreeGrafter"/>
</dbReference>
<dbReference type="InterPro" id="IPR000362">
    <property type="entry name" value="Fumarate_lyase_fam"/>
</dbReference>
<comment type="catalytic activity">
    <reaction evidence="2">
        <text>N(6)-(1,2-dicarboxyethyl)-AMP = fumarate + AMP</text>
        <dbReference type="Rhea" id="RHEA:16853"/>
        <dbReference type="ChEBI" id="CHEBI:29806"/>
        <dbReference type="ChEBI" id="CHEBI:57567"/>
        <dbReference type="ChEBI" id="CHEBI:456215"/>
        <dbReference type="EC" id="4.3.2.2"/>
    </reaction>
</comment>
<dbReference type="UniPathway" id="UPA00075">
    <property type="reaction ID" value="UER00336"/>
</dbReference>
<reference evidence="4" key="1">
    <citation type="submission" date="2015-04" db="EMBL/GenBank/DDBJ databases">
        <title>The genome sequence of the plant pathogenic Rhizarian Plasmodiophora brassicae reveals insights in its biotrophic life cycle and the origin of chitin synthesis.</title>
        <authorList>
            <person name="Schwelm A."/>
            <person name="Fogelqvist J."/>
            <person name="Knaust A."/>
            <person name="Julke S."/>
            <person name="Lilja T."/>
            <person name="Dhandapani V."/>
            <person name="Bonilla-Rosso G."/>
            <person name="Karlsson M."/>
            <person name="Shevchenko A."/>
            <person name="Choi S.R."/>
            <person name="Kim H.G."/>
            <person name="Park J.Y."/>
            <person name="Lim Y.P."/>
            <person name="Ludwig-Muller J."/>
            <person name="Dixelius C."/>
        </authorList>
    </citation>
    <scope>NUCLEOTIDE SEQUENCE</scope>
    <source>
        <tissue evidence="4">Potato root galls</tissue>
    </source>
</reference>
<keyword evidence="1 2" id="KW-0456">Lyase</keyword>
<evidence type="ECO:0000259" key="3">
    <source>
        <dbReference type="SMART" id="SM00998"/>
    </source>
</evidence>
<comment type="pathway">
    <text evidence="2">Purine metabolism; AMP biosynthesis via de novo pathway; AMP from IMP: step 2/2.</text>
</comment>
<dbReference type="InterPro" id="IPR004769">
    <property type="entry name" value="Pur_lyase"/>
</dbReference>
<dbReference type="CDD" id="cd03302">
    <property type="entry name" value="Adenylsuccinate_lyase_2"/>
    <property type="match status" value="1"/>
</dbReference>